<evidence type="ECO:0000313" key="8">
    <source>
        <dbReference type="Proteomes" id="UP001153712"/>
    </source>
</evidence>
<keyword evidence="2" id="KW-0677">Repeat</keyword>
<dbReference type="InterPro" id="IPR056432">
    <property type="entry name" value="Beta-prop_GEMI5_1st"/>
</dbReference>
<evidence type="ECO:0000259" key="6">
    <source>
        <dbReference type="Pfam" id="PF23775"/>
    </source>
</evidence>
<evidence type="ECO:0000313" key="7">
    <source>
        <dbReference type="EMBL" id="CAG9865286.1"/>
    </source>
</evidence>
<dbReference type="EMBL" id="OU900102">
    <property type="protein sequence ID" value="CAG9865286.1"/>
    <property type="molecule type" value="Genomic_DNA"/>
</dbReference>
<dbReference type="PANTHER" id="PTHR46362">
    <property type="entry name" value="GEM-ASSOCIATED PROTEIN 5"/>
    <property type="match status" value="1"/>
</dbReference>
<evidence type="ECO:0008006" key="9">
    <source>
        <dbReference type="Google" id="ProtNLM"/>
    </source>
</evidence>
<organism evidence="7 8">
    <name type="scientific">Phyllotreta striolata</name>
    <name type="common">Striped flea beetle</name>
    <name type="synonym">Crioceris striolata</name>
    <dbReference type="NCBI Taxonomy" id="444603"/>
    <lineage>
        <taxon>Eukaryota</taxon>
        <taxon>Metazoa</taxon>
        <taxon>Ecdysozoa</taxon>
        <taxon>Arthropoda</taxon>
        <taxon>Hexapoda</taxon>
        <taxon>Insecta</taxon>
        <taxon>Pterygota</taxon>
        <taxon>Neoptera</taxon>
        <taxon>Endopterygota</taxon>
        <taxon>Coleoptera</taxon>
        <taxon>Polyphaga</taxon>
        <taxon>Cucujiformia</taxon>
        <taxon>Chrysomeloidea</taxon>
        <taxon>Chrysomelidae</taxon>
        <taxon>Galerucinae</taxon>
        <taxon>Alticini</taxon>
        <taxon>Phyllotreta</taxon>
    </lineage>
</organism>
<dbReference type="PROSITE" id="PS00678">
    <property type="entry name" value="WD_REPEATS_1"/>
    <property type="match status" value="1"/>
</dbReference>
<gene>
    <name evidence="7" type="ORF">PHYEVI_LOCUS11524</name>
</gene>
<keyword evidence="8" id="KW-1185">Reference proteome</keyword>
<evidence type="ECO:0000259" key="4">
    <source>
        <dbReference type="Pfam" id="PF23770"/>
    </source>
</evidence>
<sequence length="1086" mass="122262">MNALVIPPSPNWYETDISACAPDNTLIYGSRNDIVIIENSEPNVPASVRKISKAHSQKVTCVKVNKQWGNNLKLIASSSEDKMVNVWDAETGKKLHSHDKHLGSSKVIGVAFAGEERVVSVSENGTIVLWNLPLNQTNVIDDLLGPKVSVSCISSCPHVNWLVAFGLNNGLVTVVDMRKNGKVLFKMRGHDKSVISLSWCPAPVNVFPKNPYNFVGEKKSEADEPKEVSLLEYYGYDEDDFKYFDKYLLNRCDNVPEFPVDNDASKESVQDEENISSLNGSSEQLTTSDVNREISSKPVPMEEEPRKEFLLASSAKEGNIYIWRAGTDGRLQTFLTLPNNSNNHRSKSSADKLWITLCWIAPNVLLSSSKSSELLAWALPKPQEYVGNLIYPLLVCINSINCSSSKNYTVVHRDHSALLFSISAPLRLYSEYDWRCIEDNLNAWTLSQDRLLLNTKINNERTNLACYPTIGGSVFCMKLSPLDPNRLAIGTTDGFVKIWNLSRPHTKQIVMSNFYQKIQGAKVSAMAWHPVNEHQLACGTSEGRICIIDVNNKSKAPVTLPQYFKSEVYVLEWGSFEGNIGLYAVGEGRLVLFDLNKSNKDPIEFNQFQGKFIYSMSWKPDNSRVLLVTKSGQLIVCRPDLSIIKIEYLAHRLTRAMWHPNALVAGTKENNWVLALSNCSKNLTVYDFSEEEKAYENVISNYQFTDLVHDVCWSHFEPSHVLFARDMGIVQVWDVRKNEIISTMVNEGFESVLSAIWSPLDPDYVISGSRDSCLRVWKVSEHPHVDENELNKQRKKVIKHSTNTPQVKIEPKLSVKPSKTDLFPVYYSPKDSGQLVTDLRGLLQWKDSLTIRENSGESRPIDLLDIFGSQECSKNLINLNESTLKQRGQYSKSLQLSLFNGDISKCLNEAIEEKRVNVSMLSLAPMVSFNTWLKACETYADQLTEEANSDPQEIAMYYLACHKVEKAVDSLCNGSLYREAFLLAKCRLLGQDVIDTIIQKWAIYCLETGYFEVSAQCYIYLGKYEEAASVLFRRTDPDLLGFAKDLAEKVGNEDLKKAIEFRLNAFNGVGDAGDSPNLDDPIVNNV</sequence>
<dbReference type="AlphaFoldDB" id="A0A9N9TV42"/>
<dbReference type="Gene3D" id="2.130.10.10">
    <property type="entry name" value="YVTN repeat-like/Quinoprotein amine dehydrogenase"/>
    <property type="match status" value="3"/>
</dbReference>
<dbReference type="Pfam" id="PF23770">
    <property type="entry name" value="Beta-prop_RIG_1st"/>
    <property type="match status" value="1"/>
</dbReference>
<dbReference type="GO" id="GO:0003730">
    <property type="term" value="F:mRNA 3'-UTR binding"/>
    <property type="evidence" value="ECO:0007669"/>
    <property type="project" value="TreeGrafter"/>
</dbReference>
<dbReference type="OrthoDB" id="7326421at2759"/>
<dbReference type="InterPro" id="IPR056424">
    <property type="entry name" value="Beta-prop_GEMI5_2nd"/>
</dbReference>
<keyword evidence="1" id="KW-0853">WD repeat</keyword>
<dbReference type="InterPro" id="IPR015943">
    <property type="entry name" value="WD40/YVTN_repeat-like_dom_sf"/>
</dbReference>
<evidence type="ECO:0000256" key="3">
    <source>
        <dbReference type="SAM" id="MobiDB-lite"/>
    </source>
</evidence>
<dbReference type="SUPFAM" id="SSF50952">
    <property type="entry name" value="Soluble quinoprotein glucose dehydrogenase"/>
    <property type="match status" value="1"/>
</dbReference>
<evidence type="ECO:0000256" key="2">
    <source>
        <dbReference type="ARBA" id="ARBA00022737"/>
    </source>
</evidence>
<dbReference type="InterPro" id="IPR001680">
    <property type="entry name" value="WD40_rpt"/>
</dbReference>
<reference evidence="7" key="1">
    <citation type="submission" date="2022-01" db="EMBL/GenBank/DDBJ databases">
        <authorList>
            <person name="King R."/>
        </authorList>
    </citation>
    <scope>NUCLEOTIDE SEQUENCE</scope>
</reference>
<dbReference type="SMART" id="SM00320">
    <property type="entry name" value="WD40"/>
    <property type="match status" value="9"/>
</dbReference>
<dbReference type="Pfam" id="PF23775">
    <property type="entry name" value="Beta-prop_RIG_2nd"/>
    <property type="match status" value="1"/>
</dbReference>
<proteinExistence type="predicted"/>
<dbReference type="Pfam" id="PF23774">
    <property type="entry name" value="TPR_GEMI5"/>
    <property type="match status" value="1"/>
</dbReference>
<dbReference type="InterPro" id="IPR052640">
    <property type="entry name" value="Gemin-5"/>
</dbReference>
<name>A0A9N9TV42_PHYSR</name>
<dbReference type="InterPro" id="IPR019775">
    <property type="entry name" value="WD40_repeat_CS"/>
</dbReference>
<dbReference type="GO" id="GO:0005634">
    <property type="term" value="C:nucleus"/>
    <property type="evidence" value="ECO:0007669"/>
    <property type="project" value="TreeGrafter"/>
</dbReference>
<feature type="compositionally biased region" description="Polar residues" evidence="3">
    <location>
        <begin position="275"/>
        <end position="289"/>
    </location>
</feature>
<dbReference type="GO" id="GO:0000387">
    <property type="term" value="P:spliceosomal snRNP assembly"/>
    <property type="evidence" value="ECO:0007669"/>
    <property type="project" value="TreeGrafter"/>
</dbReference>
<feature type="domain" description="Gem-associated protein 5 TPR" evidence="5">
    <location>
        <begin position="864"/>
        <end position="1063"/>
    </location>
</feature>
<protein>
    <recommendedName>
        <fullName evidence="9">Gem-associated protein 5</fullName>
    </recommendedName>
</protein>
<evidence type="ECO:0000256" key="1">
    <source>
        <dbReference type="ARBA" id="ARBA00022574"/>
    </source>
</evidence>
<dbReference type="PANTHER" id="PTHR46362:SF1">
    <property type="entry name" value="GEM-ASSOCIATED PROTEIN 5"/>
    <property type="match status" value="1"/>
</dbReference>
<dbReference type="SUPFAM" id="SSF50978">
    <property type="entry name" value="WD40 repeat-like"/>
    <property type="match status" value="2"/>
</dbReference>
<evidence type="ECO:0000259" key="5">
    <source>
        <dbReference type="Pfam" id="PF23774"/>
    </source>
</evidence>
<feature type="region of interest" description="Disordered" evidence="3">
    <location>
        <begin position="260"/>
        <end position="302"/>
    </location>
</feature>
<dbReference type="GO" id="GO:0032797">
    <property type="term" value="C:SMN complex"/>
    <property type="evidence" value="ECO:0007669"/>
    <property type="project" value="TreeGrafter"/>
</dbReference>
<feature type="domain" description="Gem-associated protein 5 first beta-propeller" evidence="4">
    <location>
        <begin position="23"/>
        <end position="253"/>
    </location>
</feature>
<dbReference type="InterPro" id="IPR011041">
    <property type="entry name" value="Quinoprot_gluc/sorb_DH_b-prop"/>
</dbReference>
<dbReference type="InterPro" id="IPR036322">
    <property type="entry name" value="WD40_repeat_dom_sf"/>
</dbReference>
<feature type="domain" description="Gem-associated protein 5 second beta-propeller" evidence="6">
    <location>
        <begin position="481"/>
        <end position="769"/>
    </location>
</feature>
<accession>A0A9N9TV42</accession>
<dbReference type="InterPro" id="IPR056421">
    <property type="entry name" value="TPR_GEMI5"/>
</dbReference>
<dbReference type="Proteomes" id="UP001153712">
    <property type="component" value="Chromosome 9"/>
</dbReference>